<keyword evidence="1" id="KW-0175">Coiled coil</keyword>
<protein>
    <submittedName>
        <fullName evidence="2">Uncharacterized protein</fullName>
    </submittedName>
</protein>
<gene>
    <name evidence="2" type="ORF">SAMN02745174_01445</name>
</gene>
<dbReference type="Proteomes" id="UP000191153">
    <property type="component" value="Unassembled WGS sequence"/>
</dbReference>
<evidence type="ECO:0000313" key="2">
    <source>
        <dbReference type="EMBL" id="SJZ75037.1"/>
    </source>
</evidence>
<accession>A0A1T4N7L5</accession>
<sequence length="175" mass="20898">MGEDIFEIMEILNSKNKIKEQYEKITKVQIDFEEKIKKIKNSEKEYFRFIEEETSKKKVSIIFKILFIKRFCDNFHGKFMEKLLELKSLENLKTVINFAQLGFKFTSEEIILFCQLLRNENLVTLFKETVSEIAEENEELQEELIGKIKTIKKLEIKLNFLKNTDNLYKTGHNLV</sequence>
<reference evidence="2 3" key="1">
    <citation type="submission" date="2017-02" db="EMBL/GenBank/DDBJ databases">
        <authorList>
            <person name="Peterson S.W."/>
        </authorList>
    </citation>
    <scope>NUCLEOTIDE SEQUENCE [LARGE SCALE GENOMIC DNA]</scope>
    <source>
        <strain evidence="2 3">ATCC 700028</strain>
    </source>
</reference>
<name>A0A1T4N7L5_9FUSO</name>
<dbReference type="EMBL" id="FUWX01000010">
    <property type="protein sequence ID" value="SJZ75037.1"/>
    <property type="molecule type" value="Genomic_DNA"/>
</dbReference>
<dbReference type="AlphaFoldDB" id="A0A1T4N7L5"/>
<evidence type="ECO:0000313" key="3">
    <source>
        <dbReference type="Proteomes" id="UP000191153"/>
    </source>
</evidence>
<dbReference type="RefSeq" id="WP_078693934.1">
    <property type="nucleotide sequence ID" value="NZ_FUWX01000010.1"/>
</dbReference>
<feature type="coiled-coil region" evidence="1">
    <location>
        <begin position="123"/>
        <end position="157"/>
    </location>
</feature>
<keyword evidence="3" id="KW-1185">Reference proteome</keyword>
<proteinExistence type="predicted"/>
<evidence type="ECO:0000256" key="1">
    <source>
        <dbReference type="SAM" id="Coils"/>
    </source>
</evidence>
<organism evidence="2 3">
    <name type="scientific">Cetobacterium ceti</name>
    <dbReference type="NCBI Taxonomy" id="180163"/>
    <lineage>
        <taxon>Bacteria</taxon>
        <taxon>Fusobacteriati</taxon>
        <taxon>Fusobacteriota</taxon>
        <taxon>Fusobacteriia</taxon>
        <taxon>Fusobacteriales</taxon>
        <taxon>Fusobacteriaceae</taxon>
        <taxon>Cetobacterium</taxon>
    </lineage>
</organism>